<dbReference type="GO" id="GO:0016301">
    <property type="term" value="F:kinase activity"/>
    <property type="evidence" value="ECO:0007669"/>
    <property type="project" value="UniProtKB-KW"/>
</dbReference>
<feature type="domain" description="CHK kinase-like" evidence="1">
    <location>
        <begin position="134"/>
        <end position="281"/>
    </location>
</feature>
<dbReference type="InterPro" id="IPR011009">
    <property type="entry name" value="Kinase-like_dom_sf"/>
</dbReference>
<sequence>MSGDGATGGLTPHVTEDGVRRTLHLDQGQDATLLHWACHDFTNKGDNYIAIITSVNVKFSKGGSEQQVSYVVKIKQVKDSGSTSDFDDMVFIKEGKFYTEIMPLINAELVNVGMTPLRVPCCLHSEWDEKQNELFLEDLQPLGFKLHDRKKVMSTAHAVLVLQELARLHAASFIVLSKTPQEDLIHKFKFLSWEMFNYSEKTKKAFDALISGSLLTASELAGAVDREDMKEWFRALSPRGPELLAEQMSGGSAFDVISHGDCWVNNLMFRSGFVFVPMSSLHGIT</sequence>
<keyword evidence="3" id="KW-1185">Reference proteome</keyword>
<dbReference type="AlphaFoldDB" id="A0A8J5TCC4"/>
<dbReference type="SUPFAM" id="SSF56112">
    <property type="entry name" value="Protein kinase-like (PK-like)"/>
    <property type="match status" value="1"/>
</dbReference>
<dbReference type="SMART" id="SM00587">
    <property type="entry name" value="CHK"/>
    <property type="match status" value="1"/>
</dbReference>
<proteinExistence type="predicted"/>
<evidence type="ECO:0000259" key="1">
    <source>
        <dbReference type="SMART" id="SM00587"/>
    </source>
</evidence>
<dbReference type="PANTHER" id="PTHR11012">
    <property type="entry name" value="PROTEIN KINASE-LIKE DOMAIN-CONTAINING"/>
    <property type="match status" value="1"/>
</dbReference>
<dbReference type="PANTHER" id="PTHR11012:SF30">
    <property type="entry name" value="PROTEIN KINASE-LIKE DOMAIN-CONTAINING"/>
    <property type="match status" value="1"/>
</dbReference>
<evidence type="ECO:0000313" key="3">
    <source>
        <dbReference type="Proteomes" id="UP000747542"/>
    </source>
</evidence>
<evidence type="ECO:0000313" key="2">
    <source>
        <dbReference type="EMBL" id="KAG7174629.1"/>
    </source>
</evidence>
<dbReference type="InterPro" id="IPR015897">
    <property type="entry name" value="CHK_kinase-like"/>
</dbReference>
<reference evidence="2" key="1">
    <citation type="journal article" date="2021" name="Sci. Adv.">
        <title>The American lobster genome reveals insights on longevity, neural, and immune adaptations.</title>
        <authorList>
            <person name="Polinski J.M."/>
            <person name="Zimin A.V."/>
            <person name="Clark K.F."/>
            <person name="Kohn A.B."/>
            <person name="Sadowski N."/>
            <person name="Timp W."/>
            <person name="Ptitsyn A."/>
            <person name="Khanna P."/>
            <person name="Romanova D.Y."/>
            <person name="Williams P."/>
            <person name="Greenwood S.J."/>
            <person name="Moroz L.L."/>
            <person name="Walt D.R."/>
            <person name="Bodnar A.G."/>
        </authorList>
    </citation>
    <scope>NUCLEOTIDE SEQUENCE</scope>
    <source>
        <strain evidence="2">GMGI-L3</strain>
    </source>
</reference>
<accession>A0A8J5TCC4</accession>
<dbReference type="Pfam" id="PF02958">
    <property type="entry name" value="EcKL"/>
    <property type="match status" value="1"/>
</dbReference>
<dbReference type="InterPro" id="IPR004119">
    <property type="entry name" value="EcKL"/>
</dbReference>
<name>A0A8J5TCC4_HOMAM</name>
<dbReference type="EMBL" id="JAHLQT010007499">
    <property type="protein sequence ID" value="KAG7174629.1"/>
    <property type="molecule type" value="Genomic_DNA"/>
</dbReference>
<dbReference type="Proteomes" id="UP000747542">
    <property type="component" value="Unassembled WGS sequence"/>
</dbReference>
<keyword evidence="2" id="KW-0808">Transferase</keyword>
<comment type="caution">
    <text evidence="2">The sequence shown here is derived from an EMBL/GenBank/DDBJ whole genome shotgun (WGS) entry which is preliminary data.</text>
</comment>
<keyword evidence="2" id="KW-0418">Kinase</keyword>
<gene>
    <name evidence="2" type="ORF">Hamer_G015763</name>
</gene>
<protein>
    <submittedName>
        <fullName evidence="2">Putative Ecdysteroid kinase-containing protein 16</fullName>
    </submittedName>
</protein>
<organism evidence="2 3">
    <name type="scientific">Homarus americanus</name>
    <name type="common">American lobster</name>
    <dbReference type="NCBI Taxonomy" id="6706"/>
    <lineage>
        <taxon>Eukaryota</taxon>
        <taxon>Metazoa</taxon>
        <taxon>Ecdysozoa</taxon>
        <taxon>Arthropoda</taxon>
        <taxon>Crustacea</taxon>
        <taxon>Multicrustacea</taxon>
        <taxon>Malacostraca</taxon>
        <taxon>Eumalacostraca</taxon>
        <taxon>Eucarida</taxon>
        <taxon>Decapoda</taxon>
        <taxon>Pleocyemata</taxon>
        <taxon>Astacidea</taxon>
        <taxon>Nephropoidea</taxon>
        <taxon>Nephropidae</taxon>
        <taxon>Homarus</taxon>
    </lineage>
</organism>